<feature type="compositionally biased region" description="Polar residues" evidence="1">
    <location>
        <begin position="648"/>
        <end position="660"/>
    </location>
</feature>
<organism evidence="3 4">
    <name type="scientific">Lentinula boryana</name>
    <dbReference type="NCBI Taxonomy" id="40481"/>
    <lineage>
        <taxon>Eukaryota</taxon>
        <taxon>Fungi</taxon>
        <taxon>Dikarya</taxon>
        <taxon>Basidiomycota</taxon>
        <taxon>Agaricomycotina</taxon>
        <taxon>Agaricomycetes</taxon>
        <taxon>Agaricomycetidae</taxon>
        <taxon>Agaricales</taxon>
        <taxon>Marasmiineae</taxon>
        <taxon>Omphalotaceae</taxon>
        <taxon>Lentinula</taxon>
    </lineage>
</organism>
<feature type="compositionally biased region" description="Basic and acidic residues" evidence="1">
    <location>
        <begin position="582"/>
        <end position="598"/>
    </location>
</feature>
<feature type="compositionally biased region" description="Basic and acidic residues" evidence="1">
    <location>
        <begin position="535"/>
        <end position="548"/>
    </location>
</feature>
<name>A0ABQ8PZG1_9AGAR</name>
<feature type="transmembrane region" description="Helical" evidence="2">
    <location>
        <begin position="151"/>
        <end position="171"/>
    </location>
</feature>
<comment type="caution">
    <text evidence="3">The sequence shown here is derived from an EMBL/GenBank/DDBJ whole genome shotgun (WGS) entry which is preliminary data.</text>
</comment>
<protein>
    <submittedName>
        <fullName evidence="3">Uncharacterized protein</fullName>
    </submittedName>
</protein>
<keyword evidence="2" id="KW-0812">Transmembrane</keyword>
<keyword evidence="2" id="KW-0472">Membrane</keyword>
<accession>A0ABQ8PZG1</accession>
<feature type="compositionally biased region" description="Basic and acidic residues" evidence="1">
    <location>
        <begin position="565"/>
        <end position="575"/>
    </location>
</feature>
<dbReference type="EMBL" id="MU791005">
    <property type="protein sequence ID" value="KAJ3991548.1"/>
    <property type="molecule type" value="Genomic_DNA"/>
</dbReference>
<feature type="region of interest" description="Disordered" evidence="1">
    <location>
        <begin position="522"/>
        <end position="710"/>
    </location>
</feature>
<feature type="compositionally biased region" description="Basic and acidic residues" evidence="1">
    <location>
        <begin position="605"/>
        <end position="625"/>
    </location>
</feature>
<evidence type="ECO:0000256" key="2">
    <source>
        <dbReference type="SAM" id="Phobius"/>
    </source>
</evidence>
<reference evidence="3" key="1">
    <citation type="submission" date="2022-08" db="EMBL/GenBank/DDBJ databases">
        <authorList>
            <consortium name="DOE Joint Genome Institute"/>
            <person name="Min B."/>
            <person name="Riley R."/>
            <person name="Sierra-Patev S."/>
            <person name="Naranjo-Ortiz M."/>
            <person name="Looney B."/>
            <person name="Konkel Z."/>
            <person name="Slot J.C."/>
            <person name="Sakamoto Y."/>
            <person name="Steenwyk J.L."/>
            <person name="Rokas A."/>
            <person name="Carro J."/>
            <person name="Camarero S."/>
            <person name="Ferreira P."/>
            <person name="Molpeceres G."/>
            <person name="Ruiz-Duenas F.J."/>
            <person name="Serrano A."/>
            <person name="Henrissat B."/>
            <person name="Drula E."/>
            <person name="Hughes K.W."/>
            <person name="Mata J.L."/>
            <person name="Ishikawa N.K."/>
            <person name="Vargas-Isla R."/>
            <person name="Ushijima S."/>
            <person name="Smith C.A."/>
            <person name="Ahrendt S."/>
            <person name="Andreopoulos W."/>
            <person name="He G."/>
            <person name="Labutti K."/>
            <person name="Lipzen A."/>
            <person name="Ng V."/>
            <person name="Sandor L."/>
            <person name="Barry K."/>
            <person name="Martinez A.T."/>
            <person name="Xiao Y."/>
            <person name="Gibbons J.G."/>
            <person name="Terashima K."/>
            <person name="Hibbett D.S."/>
            <person name="Grigoriev I.V."/>
        </authorList>
    </citation>
    <scope>NUCLEOTIDE SEQUENCE</scope>
    <source>
        <strain evidence="3">TFB10827</strain>
    </source>
</reference>
<dbReference type="Proteomes" id="UP001163828">
    <property type="component" value="Unassembled WGS sequence"/>
</dbReference>
<keyword evidence="4" id="KW-1185">Reference proteome</keyword>
<gene>
    <name evidence="3" type="ORF">F5050DRAFT_1812420</name>
</gene>
<proteinExistence type="predicted"/>
<feature type="compositionally biased region" description="Basic and acidic residues" evidence="1">
    <location>
        <begin position="661"/>
        <end position="682"/>
    </location>
</feature>
<sequence>MAPKTSTILEPPYPILLKASAVQQICADIGRDLGHNISASASSGEVPPQLEQPMSIQCDRASFMQALQQRASAVAYLLPPSLDVPLLSLTRAPNGLSARLLVLYDTTFEDGKVVVVAGLDKEATVWLHRRLYRSMDKEKIVTQKRQILKRFWLVLCVVFGTVGFVVALAWAEGVEMSIMNLIETNQNTRGMFLDPKATAELVFQPLCNGARVSDVDADLRSEDLASAKLTLTLGILPSGAAVLLLTYLQADQVCTFHHIKPPTIYDSVHSSQFESLSPILFIGIETLAQKLHSLSPKSGIRDRDTSQNNRAFALLPQGGRRGLFENLRMLRQVATRRVACPPIALPITPSSPIHAPFAQYSLCRNIHVKLPKLHVATFAYTIGFDMRPKGKGPAVLEIGWAKSRSGMRDLQTSTDCGKCEEIVFGWNKYHTHKLTKNGLHKSVLEQDNDVVCNAIVEKLFQLPAYKEQDHLILVVYDEPQVCATFLDLGVNLSSGCFDSSSGTRYRWRWLNESNGGLKHFLRDDSYNNSQHPRNHLADTKRYNHRDTSIPRSCRQNDYDVPPHQPQRDQHDESLSSHRRHYSERDMADTKRYNHRDTSIPRSYRHRNDYDVPPHQPQRDQHDDPRSSQQSPHRHHHSEKYRSDWYPQQYRNGDNSRSPQRSNDRHCYSERYRSQSGRFRPDSRCLTNSVPPGSKDRLQESSRSQSPHRKLDHINDNCLSIHVVDLKGFFPFYLCPDQDNVQGMVQSLHTHTTLRLSGPSVLSNTYSAGWDAELMLSVFEVIADGPTIDDLLK</sequence>
<keyword evidence="2" id="KW-1133">Transmembrane helix</keyword>
<evidence type="ECO:0000313" key="3">
    <source>
        <dbReference type="EMBL" id="KAJ3991548.1"/>
    </source>
</evidence>
<evidence type="ECO:0000256" key="1">
    <source>
        <dbReference type="SAM" id="MobiDB-lite"/>
    </source>
</evidence>
<evidence type="ECO:0000313" key="4">
    <source>
        <dbReference type="Proteomes" id="UP001163828"/>
    </source>
</evidence>